<evidence type="ECO:0000313" key="2">
    <source>
        <dbReference type="Proteomes" id="UP000708208"/>
    </source>
</evidence>
<protein>
    <submittedName>
        <fullName evidence="1">Uncharacterized protein</fullName>
    </submittedName>
</protein>
<accession>A0A8J2Q030</accession>
<dbReference type="Proteomes" id="UP000708208">
    <property type="component" value="Unassembled WGS sequence"/>
</dbReference>
<sequence length="10" mass="1262">MDPRTRMLLE</sequence>
<organism evidence="1 2">
    <name type="scientific">Allacma fusca</name>
    <dbReference type="NCBI Taxonomy" id="39272"/>
    <lineage>
        <taxon>Eukaryota</taxon>
        <taxon>Metazoa</taxon>
        <taxon>Ecdysozoa</taxon>
        <taxon>Arthropoda</taxon>
        <taxon>Hexapoda</taxon>
        <taxon>Collembola</taxon>
        <taxon>Symphypleona</taxon>
        <taxon>Sminthuridae</taxon>
        <taxon>Allacma</taxon>
    </lineage>
</organism>
<gene>
    <name evidence="1" type="ORF">AFUS01_LOCUS38240</name>
</gene>
<proteinExistence type="predicted"/>
<dbReference type="EMBL" id="CAJVCH010547028">
    <property type="protein sequence ID" value="CAG7828300.1"/>
    <property type="molecule type" value="Genomic_DNA"/>
</dbReference>
<reference evidence="1" key="1">
    <citation type="submission" date="2021-06" db="EMBL/GenBank/DDBJ databases">
        <authorList>
            <person name="Hodson N. C."/>
            <person name="Mongue J. A."/>
            <person name="Jaron S. K."/>
        </authorList>
    </citation>
    <scope>NUCLEOTIDE SEQUENCE</scope>
</reference>
<name>A0A8J2Q030_9HEXA</name>
<comment type="caution">
    <text evidence="1">The sequence shown here is derived from an EMBL/GenBank/DDBJ whole genome shotgun (WGS) entry which is preliminary data.</text>
</comment>
<feature type="non-terminal residue" evidence="1">
    <location>
        <position position="1"/>
    </location>
</feature>
<keyword evidence="2" id="KW-1185">Reference proteome</keyword>
<evidence type="ECO:0000313" key="1">
    <source>
        <dbReference type="EMBL" id="CAG7828300.1"/>
    </source>
</evidence>